<evidence type="ECO:0000313" key="2">
    <source>
        <dbReference type="EMBL" id="KUI55221.1"/>
    </source>
</evidence>
<feature type="region of interest" description="Disordered" evidence="1">
    <location>
        <begin position="1"/>
        <end position="27"/>
    </location>
</feature>
<dbReference type="AlphaFoldDB" id="A0A194UUC9"/>
<dbReference type="EMBL" id="KN714679">
    <property type="protein sequence ID" value="KUI55221.1"/>
    <property type="molecule type" value="Genomic_DNA"/>
</dbReference>
<feature type="compositionally biased region" description="Basic and acidic residues" evidence="1">
    <location>
        <begin position="584"/>
        <end position="597"/>
    </location>
</feature>
<feature type="region of interest" description="Disordered" evidence="1">
    <location>
        <begin position="578"/>
        <end position="597"/>
    </location>
</feature>
<evidence type="ECO:0000313" key="3">
    <source>
        <dbReference type="Proteomes" id="UP000078576"/>
    </source>
</evidence>
<feature type="region of interest" description="Disordered" evidence="1">
    <location>
        <begin position="292"/>
        <end position="334"/>
    </location>
</feature>
<proteinExistence type="predicted"/>
<reference evidence="3" key="1">
    <citation type="submission" date="2014-12" db="EMBL/GenBank/DDBJ databases">
        <title>Genome Sequence of Valsa Canker Pathogens Uncovers a Specific Adaption of Colonization on Woody Bark.</title>
        <authorList>
            <person name="Yin Z."/>
            <person name="Liu H."/>
            <person name="Gao X."/>
            <person name="Li Z."/>
            <person name="Song N."/>
            <person name="Ke X."/>
            <person name="Dai Q."/>
            <person name="Wu Y."/>
            <person name="Sun Y."/>
            <person name="Xu J.-R."/>
            <person name="Kang Z.K."/>
            <person name="Wang L."/>
            <person name="Huang L."/>
        </authorList>
    </citation>
    <scope>NUCLEOTIDE SEQUENCE [LARGE SCALE GENOMIC DNA]</scope>
    <source>
        <strain evidence="3">SXYL134</strain>
    </source>
</reference>
<keyword evidence="3" id="KW-1185">Reference proteome</keyword>
<feature type="compositionally biased region" description="Low complexity" evidence="1">
    <location>
        <begin position="323"/>
        <end position="334"/>
    </location>
</feature>
<name>A0A194UUC9_CYTMA</name>
<evidence type="ECO:0000256" key="1">
    <source>
        <dbReference type="SAM" id="MobiDB-lite"/>
    </source>
</evidence>
<sequence>MFFPHNQRLQSSGLDQVGGPLGNSVKGADQVTADLEGEDGSVDNADVGGSVDLEVGVDDTTLLLGQHGVGGDGVEVGAVLVDGPRLPGGLLGILGDGLEAGGDLGAGKLGEGSGAENVTDELGNGDLELDIVVQHEVVGVDVGVLGRVARGDVDGATREGQESPVLGTPDTRGDVDEDLSVWDLVLEDQVVLQLEELEQVASLGDVAVGDGDGVSVLGQLGLQVGGGSGLVVGPDVSSGGVSNELRTAVVVRSAEAARRLVLELVVDLVLKVLADGGEVNDGLDAVLRQDGGVTDTRELEEEGRDEGTSGEDNLLAGLDNRDGSVSGGDLDSVGSGLEATLSPGDLVGSGVQQDLEVGAVGVRVVVRPGSIPTDVELLVDSLGVGGESNHAATSRVLVPWDTESLVRLVHADGVGAVGIAVDETGVERAIVTVVLGVVGEVTIGNASSIWHREGLTLQVVWEECVPVPALVSKSLPHVDLGSLSAGSLGSSHGGRSIVGISLGCGLEGIVDLGSEGITVSVNIGDIGVVQDRITTLDDKHGDRRVLRQTVGNDKTASTTTNDNIVVDGGLSMALELARPSGRSRSKEGKRDNGLHRD</sequence>
<gene>
    <name evidence="2" type="ORF">VP1G_10751</name>
</gene>
<accession>A0A194UUC9</accession>
<organism evidence="2 3">
    <name type="scientific">Cytospora mali</name>
    <name type="common">Apple Valsa canker fungus</name>
    <name type="synonym">Valsa mali</name>
    <dbReference type="NCBI Taxonomy" id="578113"/>
    <lineage>
        <taxon>Eukaryota</taxon>
        <taxon>Fungi</taxon>
        <taxon>Dikarya</taxon>
        <taxon>Ascomycota</taxon>
        <taxon>Pezizomycotina</taxon>
        <taxon>Sordariomycetes</taxon>
        <taxon>Sordariomycetidae</taxon>
        <taxon>Diaporthales</taxon>
        <taxon>Cytosporaceae</taxon>
        <taxon>Cytospora</taxon>
    </lineage>
</organism>
<protein>
    <submittedName>
        <fullName evidence="2">Uncharacterized protein</fullName>
    </submittedName>
</protein>
<feature type="region of interest" description="Disordered" evidence="1">
    <location>
        <begin position="153"/>
        <end position="173"/>
    </location>
</feature>
<dbReference type="Proteomes" id="UP000078576">
    <property type="component" value="Unassembled WGS sequence"/>
</dbReference>